<keyword evidence="9" id="KW-1003">Cell membrane</keyword>
<dbReference type="InterPro" id="IPR036771">
    <property type="entry name" value="ATPsynth_dsu/esu_N"/>
</dbReference>
<dbReference type="PANTHER" id="PTHR13822">
    <property type="entry name" value="ATP SYNTHASE DELTA/EPSILON CHAIN"/>
    <property type="match status" value="1"/>
</dbReference>
<dbReference type="CDD" id="cd12152">
    <property type="entry name" value="F1-ATPase_delta"/>
    <property type="match status" value="1"/>
</dbReference>
<keyword evidence="8 9" id="KW-0066">ATP synthesis</keyword>
<dbReference type="InterPro" id="IPR020546">
    <property type="entry name" value="ATP_synth_F1_dsu/esu_N"/>
</dbReference>
<reference evidence="12" key="2">
    <citation type="submission" date="2021-04" db="EMBL/GenBank/DDBJ databases">
        <authorList>
            <person name="Gilroy R."/>
        </authorList>
    </citation>
    <scope>NUCLEOTIDE SEQUENCE</scope>
    <source>
        <strain evidence="12">ChiW4-1371</strain>
    </source>
</reference>
<comment type="subunit">
    <text evidence="9 10">F-type ATPases have 2 components, CF(1) - the catalytic core - and CF(0) - the membrane proton channel. CF(1) has five subunits: alpha(3), beta(3), gamma(1), delta(1), epsilon(1). CF(0) has three main subunits: a, b and c.</text>
</comment>
<evidence type="ECO:0000256" key="5">
    <source>
        <dbReference type="ARBA" id="ARBA00023065"/>
    </source>
</evidence>
<dbReference type="GO" id="GO:0005524">
    <property type="term" value="F:ATP binding"/>
    <property type="evidence" value="ECO:0007669"/>
    <property type="project" value="UniProtKB-UniRule"/>
</dbReference>
<evidence type="ECO:0000256" key="2">
    <source>
        <dbReference type="ARBA" id="ARBA00004184"/>
    </source>
</evidence>
<name>A0A9D2GST5_9BACT</name>
<proteinExistence type="inferred from homology"/>
<dbReference type="PANTHER" id="PTHR13822:SF10">
    <property type="entry name" value="ATP SYNTHASE EPSILON CHAIN, CHLOROPLASTIC"/>
    <property type="match status" value="1"/>
</dbReference>
<evidence type="ECO:0000256" key="10">
    <source>
        <dbReference type="RuleBase" id="RU003656"/>
    </source>
</evidence>
<feature type="domain" description="ATP synthase F1 complex delta/epsilon subunit N-terminal" evidence="11">
    <location>
        <begin position="6"/>
        <end position="83"/>
    </location>
</feature>
<dbReference type="GO" id="GO:0012505">
    <property type="term" value="C:endomembrane system"/>
    <property type="evidence" value="ECO:0007669"/>
    <property type="project" value="UniProtKB-SubCell"/>
</dbReference>
<comment type="subcellular location">
    <subcellularLocation>
        <location evidence="9">Cell membrane</location>
        <topology evidence="9">Peripheral membrane protein</topology>
    </subcellularLocation>
    <subcellularLocation>
        <location evidence="2">Endomembrane system</location>
        <topology evidence="2">Peripheral membrane protein</topology>
    </subcellularLocation>
</comment>
<dbReference type="SUPFAM" id="SSF51344">
    <property type="entry name" value="Epsilon subunit of F1F0-ATP synthase N-terminal domain"/>
    <property type="match status" value="1"/>
</dbReference>
<evidence type="ECO:0000256" key="8">
    <source>
        <dbReference type="ARBA" id="ARBA00023310"/>
    </source>
</evidence>
<evidence type="ECO:0000256" key="6">
    <source>
        <dbReference type="ARBA" id="ARBA00023136"/>
    </source>
</evidence>
<dbReference type="GO" id="GO:0045259">
    <property type="term" value="C:proton-transporting ATP synthase complex"/>
    <property type="evidence" value="ECO:0007669"/>
    <property type="project" value="UniProtKB-KW"/>
</dbReference>
<comment type="caution">
    <text evidence="12">The sequence shown here is derived from an EMBL/GenBank/DDBJ whole genome shotgun (WGS) entry which is preliminary data.</text>
</comment>
<keyword evidence="9" id="KW-0375">Hydrogen ion transport</keyword>
<dbReference type="Pfam" id="PF02823">
    <property type="entry name" value="ATP-synt_DE_N"/>
    <property type="match status" value="1"/>
</dbReference>
<gene>
    <name evidence="9 12" type="primary">atpC</name>
    <name evidence="12" type="ORF">H9804_01320</name>
</gene>
<evidence type="ECO:0000256" key="4">
    <source>
        <dbReference type="ARBA" id="ARBA00022448"/>
    </source>
</evidence>
<dbReference type="EMBL" id="DXAQ01000019">
    <property type="protein sequence ID" value="HIZ88561.1"/>
    <property type="molecule type" value="Genomic_DNA"/>
</dbReference>
<evidence type="ECO:0000256" key="1">
    <source>
        <dbReference type="ARBA" id="ARBA00003543"/>
    </source>
</evidence>
<dbReference type="NCBIfam" id="TIGR01216">
    <property type="entry name" value="ATP_synt_epsi"/>
    <property type="match status" value="1"/>
</dbReference>
<evidence type="ECO:0000256" key="7">
    <source>
        <dbReference type="ARBA" id="ARBA00023196"/>
    </source>
</evidence>
<organism evidence="12 13">
    <name type="scientific">Candidatus Mucispirillum faecigallinarum</name>
    <dbReference type="NCBI Taxonomy" id="2838699"/>
    <lineage>
        <taxon>Bacteria</taxon>
        <taxon>Pseudomonadati</taxon>
        <taxon>Deferribacterota</taxon>
        <taxon>Deferribacteres</taxon>
        <taxon>Deferribacterales</taxon>
        <taxon>Mucispirillaceae</taxon>
        <taxon>Mucispirillum</taxon>
    </lineage>
</organism>
<protein>
    <recommendedName>
        <fullName evidence="9">ATP synthase epsilon chain</fullName>
    </recommendedName>
    <alternativeName>
        <fullName evidence="9">ATP synthase F1 sector epsilon subunit</fullName>
    </alternativeName>
    <alternativeName>
        <fullName evidence="9">F-ATPase epsilon subunit</fullName>
    </alternativeName>
</protein>
<keyword evidence="6 9" id="KW-0472">Membrane</keyword>
<dbReference type="InterPro" id="IPR001469">
    <property type="entry name" value="ATP_synth_F1_dsu/esu"/>
</dbReference>
<reference evidence="12" key="1">
    <citation type="journal article" date="2021" name="PeerJ">
        <title>Extensive microbial diversity within the chicken gut microbiome revealed by metagenomics and culture.</title>
        <authorList>
            <person name="Gilroy R."/>
            <person name="Ravi A."/>
            <person name="Getino M."/>
            <person name="Pursley I."/>
            <person name="Horton D.L."/>
            <person name="Alikhan N.F."/>
            <person name="Baker D."/>
            <person name="Gharbi K."/>
            <person name="Hall N."/>
            <person name="Watson M."/>
            <person name="Adriaenssens E.M."/>
            <person name="Foster-Nyarko E."/>
            <person name="Jarju S."/>
            <person name="Secka A."/>
            <person name="Antonio M."/>
            <person name="Oren A."/>
            <person name="Chaudhuri R.R."/>
            <person name="La Ragione R."/>
            <person name="Hildebrand F."/>
            <person name="Pallen M.J."/>
        </authorList>
    </citation>
    <scope>NUCLEOTIDE SEQUENCE</scope>
    <source>
        <strain evidence="12">ChiW4-1371</strain>
    </source>
</reference>
<dbReference type="HAMAP" id="MF_00530">
    <property type="entry name" value="ATP_synth_epsil_bac"/>
    <property type="match status" value="1"/>
</dbReference>
<comment type="function">
    <text evidence="1 9">Produces ATP from ADP in the presence of a proton gradient across the membrane.</text>
</comment>
<accession>A0A9D2GST5</accession>
<comment type="similarity">
    <text evidence="3 9 10">Belongs to the ATPase epsilon chain family.</text>
</comment>
<evidence type="ECO:0000256" key="3">
    <source>
        <dbReference type="ARBA" id="ARBA00005712"/>
    </source>
</evidence>
<dbReference type="Gene3D" id="2.60.15.10">
    <property type="entry name" value="F0F1 ATP synthase delta/epsilon subunit, N-terminal"/>
    <property type="match status" value="1"/>
</dbReference>
<dbReference type="AlphaFoldDB" id="A0A9D2GST5"/>
<sequence>MADKLFLELVSPEKLLVSSDVDNVFAAGLGGAFGLYPDHSPFCTELVPCVLTYAIGQETFKVIVSKGFLEVADNKVNVLAERAVNVKDIDAAKIKAEYEALSVELAGEIADEEIRREKETALKFCETALNI</sequence>
<evidence type="ECO:0000256" key="9">
    <source>
        <dbReference type="HAMAP-Rule" id="MF_00530"/>
    </source>
</evidence>
<dbReference type="GO" id="GO:0046933">
    <property type="term" value="F:proton-transporting ATP synthase activity, rotational mechanism"/>
    <property type="evidence" value="ECO:0007669"/>
    <property type="project" value="UniProtKB-UniRule"/>
</dbReference>
<dbReference type="GO" id="GO:0005886">
    <property type="term" value="C:plasma membrane"/>
    <property type="evidence" value="ECO:0007669"/>
    <property type="project" value="UniProtKB-SubCell"/>
</dbReference>
<evidence type="ECO:0000313" key="13">
    <source>
        <dbReference type="Proteomes" id="UP000824176"/>
    </source>
</evidence>
<keyword evidence="4 9" id="KW-0813">Transport</keyword>
<keyword evidence="7 9" id="KW-0139">CF(1)</keyword>
<keyword evidence="5 9" id="KW-0406">Ion transport</keyword>
<evidence type="ECO:0000259" key="11">
    <source>
        <dbReference type="Pfam" id="PF02823"/>
    </source>
</evidence>
<evidence type="ECO:0000313" key="12">
    <source>
        <dbReference type="EMBL" id="HIZ88561.1"/>
    </source>
</evidence>
<dbReference type="Proteomes" id="UP000824176">
    <property type="component" value="Unassembled WGS sequence"/>
</dbReference>